<dbReference type="InterPro" id="IPR029044">
    <property type="entry name" value="Nucleotide-diphossugar_trans"/>
</dbReference>
<organism evidence="1 3">
    <name type="scientific">Lacisediminihabitans changchengi</name>
    <dbReference type="NCBI Taxonomy" id="2787634"/>
    <lineage>
        <taxon>Bacteria</taxon>
        <taxon>Bacillati</taxon>
        <taxon>Actinomycetota</taxon>
        <taxon>Actinomycetes</taxon>
        <taxon>Micrococcales</taxon>
        <taxon>Microbacteriaceae</taxon>
        <taxon>Lacisediminihabitans</taxon>
    </lineage>
</organism>
<dbReference type="SUPFAM" id="SSF53448">
    <property type="entry name" value="Nucleotide-diphospho-sugar transferases"/>
    <property type="match status" value="1"/>
</dbReference>
<dbReference type="PANTHER" id="PTHR43179">
    <property type="entry name" value="RHAMNOSYLTRANSFERASE WBBL"/>
    <property type="match status" value="1"/>
</dbReference>
<comment type="caution">
    <text evidence="1">The sequence shown here is derived from an EMBL/GenBank/DDBJ whole genome shotgun (WGS) entry which is preliminary data.</text>
</comment>
<dbReference type="RefSeq" id="WP_200554803.1">
    <property type="nucleotide sequence ID" value="NZ_JAEPES010000001.1"/>
</dbReference>
<dbReference type="AlphaFoldDB" id="A0A934W138"/>
<reference evidence="1" key="1">
    <citation type="submission" date="2021-01" db="EMBL/GenBank/DDBJ databases">
        <title>Lacisediminihabitans sp. nov. strain G11-30, isolated from Antarctic Soil.</title>
        <authorList>
            <person name="Li J."/>
        </authorList>
    </citation>
    <scope>NUCLEOTIDE SEQUENCE</scope>
    <source>
        <strain evidence="1">G11-30</strain>
    </source>
</reference>
<evidence type="ECO:0000313" key="1">
    <source>
        <dbReference type="EMBL" id="MBK4346473.1"/>
    </source>
</evidence>
<name>A0A934W138_9MICO</name>
<dbReference type="PANTHER" id="PTHR43179:SF7">
    <property type="entry name" value="RHAMNOSYLTRANSFERASE WBBL"/>
    <property type="match status" value="1"/>
</dbReference>
<dbReference type="Gene3D" id="3.90.550.10">
    <property type="entry name" value="Spore Coat Polysaccharide Biosynthesis Protein SpsA, Chain A"/>
    <property type="match status" value="1"/>
</dbReference>
<proteinExistence type="predicted"/>
<keyword evidence="3" id="KW-1185">Reference proteome</keyword>
<accession>A0A934W138</accession>
<gene>
    <name evidence="1" type="ORF">IV501_02390</name>
    <name evidence="2" type="ORF">IV501_14765</name>
</gene>
<evidence type="ECO:0000313" key="2">
    <source>
        <dbReference type="EMBL" id="MBK4348899.1"/>
    </source>
</evidence>
<dbReference type="CDD" id="cd04186">
    <property type="entry name" value="GT_2_like_c"/>
    <property type="match status" value="1"/>
</dbReference>
<dbReference type="Pfam" id="PF13641">
    <property type="entry name" value="Glyco_tranf_2_3"/>
    <property type="match status" value="1"/>
</dbReference>
<dbReference type="EMBL" id="JAEPES010000005">
    <property type="protein sequence ID" value="MBK4348899.1"/>
    <property type="molecule type" value="Genomic_DNA"/>
</dbReference>
<dbReference type="Proteomes" id="UP000636458">
    <property type="component" value="Unassembled WGS sequence"/>
</dbReference>
<sequence length="292" mass="31270">MTPSAHQPSPPVVGVVTVSFGSADVLGGFLDSVPAASALPLAVVVADNRANDSEAERLARAAAASYLPLDHNYGYGGAMNLAVRTLPNSIEWVLISNPDVVLQPGSIDTLLAVGSTDPMIGAVGPSIMTDGAVYPSARAVPSLRTGIGHALFANIWIGNPWTRAYRRDTSTTEERRDAGWLSGACLLVRRSAFDSLGGFDDGYFMYFEDVDLGYRLGKAGFRNVYEPDAVVTHSGAHSTSDNSGLMIRAHHTSARRFLSRKYSGWVLWPVRVTLSIGLAVRSALLARRSRRP</sequence>
<dbReference type="EMBL" id="JAEPES010000001">
    <property type="protein sequence ID" value="MBK4346473.1"/>
    <property type="molecule type" value="Genomic_DNA"/>
</dbReference>
<protein>
    <submittedName>
        <fullName evidence="1">Glycosyltransferase family 2 protein</fullName>
    </submittedName>
</protein>
<evidence type="ECO:0000313" key="3">
    <source>
        <dbReference type="Proteomes" id="UP000636458"/>
    </source>
</evidence>